<evidence type="ECO:0000313" key="1">
    <source>
        <dbReference type="EMBL" id="BAJ03157.1"/>
    </source>
</evidence>
<evidence type="ECO:0000313" key="2">
    <source>
        <dbReference type="Proteomes" id="UP000002350"/>
    </source>
</evidence>
<organism evidence="1 2">
    <name type="scientific">Shewanella violacea (strain JCM 10179 / CIP 106290 / LMG 19151 / DSS12)</name>
    <dbReference type="NCBI Taxonomy" id="637905"/>
    <lineage>
        <taxon>Bacteria</taxon>
        <taxon>Pseudomonadati</taxon>
        <taxon>Pseudomonadota</taxon>
        <taxon>Gammaproteobacteria</taxon>
        <taxon>Alteromonadales</taxon>
        <taxon>Shewanellaceae</taxon>
        <taxon>Shewanella</taxon>
    </lineage>
</organism>
<dbReference type="EMBL" id="AP011177">
    <property type="protein sequence ID" value="BAJ03157.1"/>
    <property type="molecule type" value="Genomic_DNA"/>
</dbReference>
<keyword evidence="2" id="KW-1185">Reference proteome</keyword>
<reference evidence="2" key="1">
    <citation type="journal article" date="2010" name="Mol. Biosyst.">
        <title>Complete genome sequence and comparative analysis of Shewanella violacea, a psychrophilic and piezophilic bacterium from deep sea floor sediments.</title>
        <authorList>
            <person name="Aono E."/>
            <person name="Baba T."/>
            <person name="Ara T."/>
            <person name="Nishi T."/>
            <person name="Nakamichi T."/>
            <person name="Inamoto E."/>
            <person name="Toyonaga H."/>
            <person name="Hasegawa M."/>
            <person name="Takai Y."/>
            <person name="Okumura Y."/>
            <person name="Baba M."/>
            <person name="Tomita M."/>
            <person name="Kato C."/>
            <person name="Oshima T."/>
            <person name="Nakasone K."/>
            <person name="Mori H."/>
        </authorList>
    </citation>
    <scope>NUCLEOTIDE SEQUENCE [LARGE SCALE GENOMIC DNA]</scope>
    <source>
        <strain evidence="2">JCM 10179 / CIP 106290 / LMG 19151 / DSS12</strain>
    </source>
</reference>
<dbReference type="AlphaFoldDB" id="D4ZAW2"/>
<dbReference type="KEGG" id="svo:SVI_3186"/>
<protein>
    <submittedName>
        <fullName evidence="1">Uncharacterized protein</fullName>
    </submittedName>
</protein>
<dbReference type="HOGENOM" id="CLU_3376003_0_0_6"/>
<name>D4ZAW2_SHEVD</name>
<gene>
    <name evidence="1" type="ordered locus">SVI_3186</name>
</gene>
<dbReference type="Proteomes" id="UP000002350">
    <property type="component" value="Chromosome"/>
</dbReference>
<proteinExistence type="predicted"/>
<sequence>MIKLMSEALTGFHHYKQIKAAIKELQTVVTAHSS</sequence>
<accession>D4ZAW2</accession>